<name>A0A7S2WDX6_9STRA</name>
<dbReference type="EMBL" id="HBHK01012097">
    <property type="protein sequence ID" value="CAD9682267.1"/>
    <property type="molecule type" value="Transcribed_RNA"/>
</dbReference>
<dbReference type="CDD" id="cd22921">
    <property type="entry name" value="HFD_CENP-X"/>
    <property type="match status" value="1"/>
</dbReference>
<sequence>MCEMSLHERDEVRKSGSKPVEDESIGRLSPEIVKALFQKRLGAANLKIKPETLELAGEYLRHFIVEAVNRSIVDASRDVKGSDDDEDDEDLNVYNSSVYVEPHNLANIIQQLMMDC</sequence>
<gene>
    <name evidence="6" type="ORF">QSP1433_LOCUS7631</name>
</gene>
<keyword evidence="2" id="KW-0227">DNA damage</keyword>
<keyword evidence="3" id="KW-0238">DNA-binding</keyword>
<dbReference type="InterPro" id="IPR018552">
    <property type="entry name" value="CENP-X"/>
</dbReference>
<dbReference type="Gene3D" id="1.10.20.10">
    <property type="entry name" value="Histone, subunit A"/>
    <property type="match status" value="1"/>
</dbReference>
<keyword evidence="4" id="KW-0234">DNA repair</keyword>
<evidence type="ECO:0000256" key="5">
    <source>
        <dbReference type="SAM" id="MobiDB-lite"/>
    </source>
</evidence>
<dbReference type="GO" id="GO:0003677">
    <property type="term" value="F:DNA binding"/>
    <property type="evidence" value="ECO:0007669"/>
    <property type="project" value="UniProtKB-KW"/>
</dbReference>
<evidence type="ECO:0000256" key="3">
    <source>
        <dbReference type="ARBA" id="ARBA00023125"/>
    </source>
</evidence>
<dbReference type="GO" id="GO:0006281">
    <property type="term" value="P:DNA repair"/>
    <property type="evidence" value="ECO:0007669"/>
    <property type="project" value="UniProtKB-KW"/>
</dbReference>
<reference evidence="6" key="1">
    <citation type="submission" date="2021-01" db="EMBL/GenBank/DDBJ databases">
        <authorList>
            <person name="Corre E."/>
            <person name="Pelletier E."/>
            <person name="Niang G."/>
            <person name="Scheremetjew M."/>
            <person name="Finn R."/>
            <person name="Kale V."/>
            <person name="Holt S."/>
            <person name="Cochrane G."/>
            <person name="Meng A."/>
            <person name="Brown T."/>
            <person name="Cohen L."/>
        </authorList>
    </citation>
    <scope>NUCLEOTIDE SEQUENCE</scope>
    <source>
        <strain evidence="6">NY070348D</strain>
    </source>
</reference>
<dbReference type="AlphaFoldDB" id="A0A7S2WDX6"/>
<evidence type="ECO:0000256" key="2">
    <source>
        <dbReference type="ARBA" id="ARBA00022763"/>
    </source>
</evidence>
<dbReference type="InterPro" id="IPR009072">
    <property type="entry name" value="Histone-fold"/>
</dbReference>
<proteinExistence type="inferred from homology"/>
<accession>A0A7S2WDX6</accession>
<protein>
    <submittedName>
        <fullName evidence="6">Uncharacterized protein</fullName>
    </submittedName>
</protein>
<organism evidence="6">
    <name type="scientific">Mucochytrium quahogii</name>
    <dbReference type="NCBI Taxonomy" id="96639"/>
    <lineage>
        <taxon>Eukaryota</taxon>
        <taxon>Sar</taxon>
        <taxon>Stramenopiles</taxon>
        <taxon>Bigyra</taxon>
        <taxon>Labyrinthulomycetes</taxon>
        <taxon>Thraustochytrida</taxon>
        <taxon>Thraustochytriidae</taxon>
        <taxon>Mucochytrium</taxon>
    </lineage>
</organism>
<comment type="similarity">
    <text evidence="1">Belongs to the CENP-X/MHF2 family.</text>
</comment>
<dbReference type="GO" id="GO:0051382">
    <property type="term" value="P:kinetochore assembly"/>
    <property type="evidence" value="ECO:0007669"/>
    <property type="project" value="InterPro"/>
</dbReference>
<dbReference type="GO" id="GO:0046982">
    <property type="term" value="F:protein heterodimerization activity"/>
    <property type="evidence" value="ECO:0007669"/>
    <property type="project" value="InterPro"/>
</dbReference>
<evidence type="ECO:0000313" key="6">
    <source>
        <dbReference type="EMBL" id="CAD9682267.1"/>
    </source>
</evidence>
<feature type="region of interest" description="Disordered" evidence="5">
    <location>
        <begin position="1"/>
        <end position="24"/>
    </location>
</feature>
<evidence type="ECO:0000256" key="4">
    <source>
        <dbReference type="ARBA" id="ARBA00023204"/>
    </source>
</evidence>
<dbReference type="Pfam" id="PF09415">
    <property type="entry name" value="CENP-X"/>
    <property type="match status" value="1"/>
</dbReference>
<evidence type="ECO:0000256" key="1">
    <source>
        <dbReference type="ARBA" id="ARBA00009359"/>
    </source>
</evidence>